<dbReference type="InterPro" id="IPR050309">
    <property type="entry name" value="Type-B_Carboxylest/Lipase"/>
</dbReference>
<keyword evidence="1" id="KW-0732">Signal</keyword>
<dbReference type="PANTHER" id="PTHR11559">
    <property type="entry name" value="CARBOXYLESTERASE"/>
    <property type="match status" value="1"/>
</dbReference>
<keyword evidence="4" id="KW-1185">Reference proteome</keyword>
<comment type="caution">
    <text evidence="3">The sequence shown here is derived from an EMBL/GenBank/DDBJ whole genome shotgun (WGS) entry which is preliminary data.</text>
</comment>
<evidence type="ECO:0000313" key="3">
    <source>
        <dbReference type="EMBL" id="RFU23797.1"/>
    </source>
</evidence>
<dbReference type="PROSITE" id="PS00941">
    <property type="entry name" value="CARBOXYLESTERASE_B_2"/>
    <property type="match status" value="1"/>
</dbReference>
<dbReference type="AlphaFoldDB" id="A0A3E2GRW9"/>
<dbReference type="OMA" id="LSWGRFI"/>
<feature type="domain" description="Carboxylesterase type B" evidence="2">
    <location>
        <begin position="34"/>
        <end position="466"/>
    </location>
</feature>
<feature type="signal peptide" evidence="1">
    <location>
        <begin position="1"/>
        <end position="20"/>
    </location>
</feature>
<gene>
    <name evidence="3" type="ORF">B7463_g12541</name>
</gene>
<proteinExistence type="predicted"/>
<evidence type="ECO:0000313" key="4">
    <source>
        <dbReference type="Proteomes" id="UP000258309"/>
    </source>
</evidence>
<protein>
    <submittedName>
        <fullName evidence="3">Carboxylesterase</fullName>
        <ecNumber evidence="3">3.1.1.1</ecNumber>
    </submittedName>
</protein>
<dbReference type="Gene3D" id="3.40.50.1820">
    <property type="entry name" value="alpha/beta hydrolase"/>
    <property type="match status" value="1"/>
</dbReference>
<dbReference type="EMBL" id="NCSJ02000606">
    <property type="protein sequence ID" value="RFU23797.1"/>
    <property type="molecule type" value="Genomic_DNA"/>
</dbReference>
<feature type="non-terminal residue" evidence="3">
    <location>
        <position position="602"/>
    </location>
</feature>
<organism evidence="3 4">
    <name type="scientific">Scytalidium lignicola</name>
    <name type="common">Hyphomycete</name>
    <dbReference type="NCBI Taxonomy" id="5539"/>
    <lineage>
        <taxon>Eukaryota</taxon>
        <taxon>Fungi</taxon>
        <taxon>Dikarya</taxon>
        <taxon>Ascomycota</taxon>
        <taxon>Pezizomycotina</taxon>
        <taxon>Leotiomycetes</taxon>
        <taxon>Leotiomycetes incertae sedis</taxon>
        <taxon>Scytalidium</taxon>
    </lineage>
</organism>
<accession>A0A3E2GRW9</accession>
<feature type="chain" id="PRO_5017800782" evidence="1">
    <location>
        <begin position="21"/>
        <end position="602"/>
    </location>
</feature>
<evidence type="ECO:0000259" key="2">
    <source>
        <dbReference type="Pfam" id="PF00135"/>
    </source>
</evidence>
<dbReference type="EC" id="3.1.1.1" evidence="3"/>
<name>A0A3E2GRW9_SCYLI</name>
<reference evidence="3 4" key="1">
    <citation type="submission" date="2018-05" db="EMBL/GenBank/DDBJ databases">
        <title>Draft genome sequence of Scytalidium lignicola DSM 105466, a ubiquitous saprotrophic fungus.</title>
        <authorList>
            <person name="Buettner E."/>
            <person name="Gebauer A.M."/>
            <person name="Hofrichter M."/>
            <person name="Liers C."/>
            <person name="Kellner H."/>
        </authorList>
    </citation>
    <scope>NUCLEOTIDE SEQUENCE [LARGE SCALE GENOMIC DNA]</scope>
    <source>
        <strain evidence="3 4">DSM 105466</strain>
    </source>
</reference>
<dbReference type="Pfam" id="PF00135">
    <property type="entry name" value="COesterase"/>
    <property type="match status" value="1"/>
</dbReference>
<keyword evidence="3" id="KW-0378">Hydrolase</keyword>
<evidence type="ECO:0000256" key="1">
    <source>
        <dbReference type="SAM" id="SignalP"/>
    </source>
</evidence>
<dbReference type="InterPro" id="IPR019819">
    <property type="entry name" value="Carboxylesterase_B_CS"/>
</dbReference>
<sequence>MLSKSLLKVLCATLIPLTTALHIPQPLQSRAGKSPVVDLGYGIYRGYYNDTSNLNIFKGIRYAAPPTGTLRWQQPQPPPVNRTLTVLTSELPPKCTQGNDAPMPANYNFERSGLGNEDCLFLNVFAPNGAQNLPVLVWIHGGGYGTGQANGDLSEMQNTNNNGFITVVIQYRLGAFGFLSSAEVSHFGTANAGLYDMHFSLQWIQNHIRKLGGDPSRVTISGESSGGGGVMQLALAYGGTEGTKYFRNAIVASPFLPTQWGYDDLIPSQSYYLFAQAVGCLDQARDTVSTTIFKCLIEADTIALQNASVYLSAGGKYGQWAFLPVIDGEFIRQRPSEQLLAGKVNGQRILSGNNADEGPVFVPQTITTTDDFTSFITSLFPIMSNKTLTSLSSVYNIPPTTPGPLFSTTGTSGPTALNQSNFGIGQQQRANNLYAETTFVCPSYWLATAYSGWGKQAWKYQFSVPPCEHGADLDAYYAYNREALGEGTLSDAFRKAVQLMWGRLLTKGTKDQISAAETGVWPPWVDGNGDGFGRYRMLNLNMTGGSPESVVFTAASGQTINLTQNIGAGLEARFEVVDAWTWEGGRGGRCEWWANNGAVVPE</sequence>
<dbReference type="GO" id="GO:0106435">
    <property type="term" value="F:carboxylesterase activity"/>
    <property type="evidence" value="ECO:0007669"/>
    <property type="project" value="UniProtKB-EC"/>
</dbReference>
<dbReference type="InterPro" id="IPR029058">
    <property type="entry name" value="AB_hydrolase_fold"/>
</dbReference>
<feature type="non-terminal residue" evidence="3">
    <location>
        <position position="1"/>
    </location>
</feature>
<dbReference type="InterPro" id="IPR002018">
    <property type="entry name" value="CarbesteraseB"/>
</dbReference>
<dbReference type="OrthoDB" id="408631at2759"/>
<dbReference type="SUPFAM" id="SSF53474">
    <property type="entry name" value="alpha/beta-Hydrolases"/>
    <property type="match status" value="1"/>
</dbReference>
<dbReference type="STRING" id="5539.A0A3E2GRW9"/>
<dbReference type="Proteomes" id="UP000258309">
    <property type="component" value="Unassembled WGS sequence"/>
</dbReference>